<name>A0A5J5JT24_9ACTN</name>
<dbReference type="Proteomes" id="UP000327011">
    <property type="component" value="Unassembled WGS sequence"/>
</dbReference>
<gene>
    <name evidence="1" type="ORF">F5972_32360</name>
</gene>
<protein>
    <submittedName>
        <fullName evidence="1">Uncharacterized protein</fullName>
    </submittedName>
</protein>
<dbReference type="AlphaFoldDB" id="A0A5J5JT24"/>
<dbReference type="EMBL" id="VYTZ01000017">
    <property type="protein sequence ID" value="KAA9374327.1"/>
    <property type="molecule type" value="Genomic_DNA"/>
</dbReference>
<evidence type="ECO:0000313" key="1">
    <source>
        <dbReference type="EMBL" id="KAA9374327.1"/>
    </source>
</evidence>
<proteinExistence type="predicted"/>
<sequence length="99" mass="10986">MVERTGLPGFDFERADQRAGIGYLLGLIVTRNYPETELMISALVTHKGGTDPGGGFYALATELKLLRPGASKAEKDAFWVDQYIRVQKYYSRAGRPGPY</sequence>
<evidence type="ECO:0000313" key="2">
    <source>
        <dbReference type="Proteomes" id="UP000327011"/>
    </source>
</evidence>
<reference evidence="1 2" key="1">
    <citation type="submission" date="2019-09" db="EMBL/GenBank/DDBJ databases">
        <title>Screening of Novel Bioactive Compounds from Soil-Associated.</title>
        <authorList>
            <person name="Gong X."/>
        </authorList>
    </citation>
    <scope>NUCLEOTIDE SEQUENCE [LARGE SCALE GENOMIC DNA]</scope>
    <source>
        <strain evidence="1 2">Gxj-6</strain>
    </source>
</reference>
<keyword evidence="2" id="KW-1185">Reference proteome</keyword>
<comment type="caution">
    <text evidence="1">The sequence shown here is derived from an EMBL/GenBank/DDBJ whole genome shotgun (WGS) entry which is preliminary data.</text>
</comment>
<organism evidence="1 2">
    <name type="scientific">Microbispora cellulosiformans</name>
    <dbReference type="NCBI Taxonomy" id="2614688"/>
    <lineage>
        <taxon>Bacteria</taxon>
        <taxon>Bacillati</taxon>
        <taxon>Actinomycetota</taxon>
        <taxon>Actinomycetes</taxon>
        <taxon>Streptosporangiales</taxon>
        <taxon>Streptosporangiaceae</taxon>
        <taxon>Microbispora</taxon>
    </lineage>
</organism>
<accession>A0A5J5JT24</accession>